<dbReference type="RefSeq" id="WP_145148410.1">
    <property type="nucleotide sequence ID" value="NZ_VNIM01000009.1"/>
</dbReference>
<protein>
    <submittedName>
        <fullName evidence="1">Uncharacterized protein</fullName>
    </submittedName>
</protein>
<comment type="caution">
    <text evidence="1">The sequence shown here is derived from an EMBL/GenBank/DDBJ whole genome shotgun (WGS) entry which is preliminary data.</text>
</comment>
<dbReference type="OrthoDB" id="4313779at2"/>
<evidence type="ECO:0000313" key="2">
    <source>
        <dbReference type="Proteomes" id="UP000318681"/>
    </source>
</evidence>
<sequence>MARGKASGISLYKSDARVILGMVARGDRDHDIAAWFGVNQGRIAEVKSGEYGDLEMAPAHDLPPSGPPGIKGRRIREAIRKAFTLIEEGGESAMEAALTEIKAAAVKFDTNET</sequence>
<keyword evidence="2" id="KW-1185">Reference proteome</keyword>
<accession>A0A558RBC0</accession>
<gene>
    <name evidence="1" type="ORF">FOY91_04075</name>
</gene>
<organism evidence="1 2">
    <name type="scientific">Alterirhizorhabdus solaris</name>
    <dbReference type="NCBI Taxonomy" id="2529389"/>
    <lineage>
        <taxon>Bacteria</taxon>
        <taxon>Pseudomonadati</taxon>
        <taxon>Pseudomonadota</taxon>
        <taxon>Alphaproteobacteria</taxon>
        <taxon>Sphingomonadales</taxon>
        <taxon>Rhizorhabdaceae</taxon>
        <taxon>Alterirhizorhabdus</taxon>
    </lineage>
</organism>
<proteinExistence type="predicted"/>
<dbReference type="EMBL" id="VNIM01000009">
    <property type="protein sequence ID" value="TVV76572.1"/>
    <property type="molecule type" value="Genomic_DNA"/>
</dbReference>
<dbReference type="Proteomes" id="UP000318681">
    <property type="component" value="Unassembled WGS sequence"/>
</dbReference>
<reference evidence="1 2" key="1">
    <citation type="submission" date="2019-07" db="EMBL/GenBank/DDBJ databases">
        <title>Sphingomonas solaris sp. nov., isolated from a solar panel from Boston, Massachusetts.</title>
        <authorList>
            <person name="Tanner K."/>
            <person name="Pascual J."/>
            <person name="Mancuso C."/>
            <person name="Pereto J."/>
            <person name="Khalil A."/>
            <person name="Vilanova C."/>
        </authorList>
    </citation>
    <scope>NUCLEOTIDE SEQUENCE [LARGE SCALE GENOMIC DNA]</scope>
    <source>
        <strain evidence="1 2">R4DWN</strain>
    </source>
</reference>
<evidence type="ECO:0000313" key="1">
    <source>
        <dbReference type="EMBL" id="TVV76572.1"/>
    </source>
</evidence>
<name>A0A558RBC0_9SPHN</name>
<dbReference type="AlphaFoldDB" id="A0A558RBC0"/>